<protein>
    <submittedName>
        <fullName evidence="2">Uncharacterized protein</fullName>
    </submittedName>
</protein>
<accession>A0A4Z2IH13</accession>
<evidence type="ECO:0000313" key="3">
    <source>
        <dbReference type="Proteomes" id="UP000314294"/>
    </source>
</evidence>
<keyword evidence="3" id="KW-1185">Reference proteome</keyword>
<gene>
    <name evidence="2" type="ORF">EYF80_012857</name>
</gene>
<evidence type="ECO:0000313" key="2">
    <source>
        <dbReference type="EMBL" id="TNN77011.1"/>
    </source>
</evidence>
<sequence length="102" mass="11479">MSYISAPKLHQSTARLCPLLIRISGALRKEKGITTMQQIHHTGKEVPVDDAFLVQVTQRHRNLGQVETVNRRSHTLSKPSLTSREAVELRLHGKQPPPEKAQ</sequence>
<comment type="caution">
    <text evidence="2">The sequence shown here is derived from an EMBL/GenBank/DDBJ whole genome shotgun (WGS) entry which is preliminary data.</text>
</comment>
<dbReference type="Proteomes" id="UP000314294">
    <property type="component" value="Unassembled WGS sequence"/>
</dbReference>
<dbReference type="AlphaFoldDB" id="A0A4Z2IH13"/>
<dbReference type="EMBL" id="SRLO01000088">
    <property type="protein sequence ID" value="TNN77011.1"/>
    <property type="molecule type" value="Genomic_DNA"/>
</dbReference>
<reference evidence="2 3" key="1">
    <citation type="submission" date="2019-03" db="EMBL/GenBank/DDBJ databases">
        <title>First draft genome of Liparis tanakae, snailfish: a comprehensive survey of snailfish specific genes.</title>
        <authorList>
            <person name="Kim W."/>
            <person name="Song I."/>
            <person name="Jeong J.-H."/>
            <person name="Kim D."/>
            <person name="Kim S."/>
            <person name="Ryu S."/>
            <person name="Song J.Y."/>
            <person name="Lee S.K."/>
        </authorList>
    </citation>
    <scope>NUCLEOTIDE SEQUENCE [LARGE SCALE GENOMIC DNA]</scope>
    <source>
        <tissue evidence="2">Muscle</tissue>
    </source>
</reference>
<name>A0A4Z2IH13_9TELE</name>
<evidence type="ECO:0000256" key="1">
    <source>
        <dbReference type="SAM" id="MobiDB-lite"/>
    </source>
</evidence>
<organism evidence="2 3">
    <name type="scientific">Liparis tanakae</name>
    <name type="common">Tanaka's snailfish</name>
    <dbReference type="NCBI Taxonomy" id="230148"/>
    <lineage>
        <taxon>Eukaryota</taxon>
        <taxon>Metazoa</taxon>
        <taxon>Chordata</taxon>
        <taxon>Craniata</taxon>
        <taxon>Vertebrata</taxon>
        <taxon>Euteleostomi</taxon>
        <taxon>Actinopterygii</taxon>
        <taxon>Neopterygii</taxon>
        <taxon>Teleostei</taxon>
        <taxon>Neoteleostei</taxon>
        <taxon>Acanthomorphata</taxon>
        <taxon>Eupercaria</taxon>
        <taxon>Perciformes</taxon>
        <taxon>Cottioidei</taxon>
        <taxon>Cottales</taxon>
        <taxon>Liparidae</taxon>
        <taxon>Liparis</taxon>
    </lineage>
</organism>
<feature type="region of interest" description="Disordered" evidence="1">
    <location>
        <begin position="71"/>
        <end position="102"/>
    </location>
</feature>
<proteinExistence type="predicted"/>